<dbReference type="RefSeq" id="XP_033387280.1">
    <property type="nucleotide sequence ID" value="XM_033526999.1"/>
</dbReference>
<proteinExistence type="predicted"/>
<keyword evidence="2" id="KW-1185">Reference proteome</keyword>
<gene>
    <name evidence="1" type="ORF">BU24DRAFT_418516</name>
</gene>
<dbReference type="Proteomes" id="UP000799778">
    <property type="component" value="Unassembled WGS sequence"/>
</dbReference>
<dbReference type="AlphaFoldDB" id="A0A6A5Y207"/>
<evidence type="ECO:0000313" key="1">
    <source>
        <dbReference type="EMBL" id="KAF2018941.1"/>
    </source>
</evidence>
<reference evidence="1" key="1">
    <citation type="journal article" date="2020" name="Stud. Mycol.">
        <title>101 Dothideomycetes genomes: a test case for predicting lifestyles and emergence of pathogens.</title>
        <authorList>
            <person name="Haridas S."/>
            <person name="Albert R."/>
            <person name="Binder M."/>
            <person name="Bloem J."/>
            <person name="Labutti K."/>
            <person name="Salamov A."/>
            <person name="Andreopoulos B."/>
            <person name="Baker S."/>
            <person name="Barry K."/>
            <person name="Bills G."/>
            <person name="Bluhm B."/>
            <person name="Cannon C."/>
            <person name="Castanera R."/>
            <person name="Culley D."/>
            <person name="Daum C."/>
            <person name="Ezra D."/>
            <person name="Gonzalez J."/>
            <person name="Henrissat B."/>
            <person name="Kuo A."/>
            <person name="Liang C."/>
            <person name="Lipzen A."/>
            <person name="Lutzoni F."/>
            <person name="Magnuson J."/>
            <person name="Mondo S."/>
            <person name="Nolan M."/>
            <person name="Ohm R."/>
            <person name="Pangilinan J."/>
            <person name="Park H.-J."/>
            <person name="Ramirez L."/>
            <person name="Alfaro M."/>
            <person name="Sun H."/>
            <person name="Tritt A."/>
            <person name="Yoshinaga Y."/>
            <person name="Zwiers L.-H."/>
            <person name="Turgeon B."/>
            <person name="Goodwin S."/>
            <person name="Spatafora J."/>
            <person name="Crous P."/>
            <person name="Grigoriev I."/>
        </authorList>
    </citation>
    <scope>NUCLEOTIDE SEQUENCE</scope>
    <source>
        <strain evidence="1">CBS 175.79</strain>
    </source>
</reference>
<accession>A0A6A5Y207</accession>
<dbReference type="EMBL" id="ML978067">
    <property type="protein sequence ID" value="KAF2018941.1"/>
    <property type="molecule type" value="Genomic_DNA"/>
</dbReference>
<name>A0A6A5Y207_9PLEO</name>
<dbReference type="GeneID" id="54284396"/>
<evidence type="ECO:0000313" key="2">
    <source>
        <dbReference type="Proteomes" id="UP000799778"/>
    </source>
</evidence>
<organism evidence="1 2">
    <name type="scientific">Aaosphaeria arxii CBS 175.79</name>
    <dbReference type="NCBI Taxonomy" id="1450172"/>
    <lineage>
        <taxon>Eukaryota</taxon>
        <taxon>Fungi</taxon>
        <taxon>Dikarya</taxon>
        <taxon>Ascomycota</taxon>
        <taxon>Pezizomycotina</taxon>
        <taxon>Dothideomycetes</taxon>
        <taxon>Pleosporomycetidae</taxon>
        <taxon>Pleosporales</taxon>
        <taxon>Pleosporales incertae sedis</taxon>
        <taxon>Aaosphaeria</taxon>
    </lineage>
</organism>
<sequence>MRLASQQVSRKQWLVSPDSAVQARHGALFLNLAVCLLTNIANPWDQGWQSYFSSAFDRMIAEEANIRLVGYLADQSYG</sequence>
<protein>
    <submittedName>
        <fullName evidence="1">Uncharacterized protein</fullName>
    </submittedName>
</protein>